<organism evidence="3 4">
    <name type="scientific">Ruixingdingia sedimenti</name>
    <dbReference type="NCBI Taxonomy" id="3073604"/>
    <lineage>
        <taxon>Bacteria</taxon>
        <taxon>Pseudomonadati</taxon>
        <taxon>Pseudomonadota</taxon>
        <taxon>Alphaproteobacteria</taxon>
        <taxon>Rhodobacterales</taxon>
        <taxon>Paracoccaceae</taxon>
        <taxon>Ruixingdingia</taxon>
    </lineage>
</organism>
<accession>A0ABU1F6E2</accession>
<keyword evidence="4" id="KW-1185">Reference proteome</keyword>
<protein>
    <submittedName>
        <fullName evidence="3">Flavin reductase family protein</fullName>
        <ecNumber evidence="3">1.-.-.-</ecNumber>
    </submittedName>
</protein>
<name>A0ABU1F6E2_9RHOB</name>
<dbReference type="Gene3D" id="2.30.110.10">
    <property type="entry name" value="Electron Transport, Fmn-binding Protein, Chain A"/>
    <property type="match status" value="1"/>
</dbReference>
<dbReference type="SUPFAM" id="SSF50475">
    <property type="entry name" value="FMN-binding split barrel"/>
    <property type="match status" value="1"/>
</dbReference>
<dbReference type="EMBL" id="JAVKPH010000006">
    <property type="protein sequence ID" value="MDR5652431.1"/>
    <property type="molecule type" value="Genomic_DNA"/>
</dbReference>
<keyword evidence="1 3" id="KW-0560">Oxidoreductase</keyword>
<dbReference type="PANTHER" id="PTHR30466">
    <property type="entry name" value="FLAVIN REDUCTASE"/>
    <property type="match status" value="1"/>
</dbReference>
<dbReference type="InterPro" id="IPR050268">
    <property type="entry name" value="NADH-dep_flavin_reductase"/>
</dbReference>
<proteinExistence type="predicted"/>
<dbReference type="Proteomes" id="UP001247754">
    <property type="component" value="Unassembled WGS sequence"/>
</dbReference>
<evidence type="ECO:0000313" key="4">
    <source>
        <dbReference type="Proteomes" id="UP001247754"/>
    </source>
</evidence>
<dbReference type="SMART" id="SM00903">
    <property type="entry name" value="Flavin_Reduct"/>
    <property type="match status" value="1"/>
</dbReference>
<dbReference type="InterPro" id="IPR002563">
    <property type="entry name" value="Flavin_Rdtase-like_dom"/>
</dbReference>
<dbReference type="RefSeq" id="WP_310456679.1">
    <property type="nucleotide sequence ID" value="NZ_JAVKPH010000006.1"/>
</dbReference>
<gene>
    <name evidence="3" type="ORF">RGD00_07440</name>
</gene>
<dbReference type="PANTHER" id="PTHR30466:SF1">
    <property type="entry name" value="FMN REDUCTASE (NADH) RUTF"/>
    <property type="match status" value="1"/>
</dbReference>
<dbReference type="Pfam" id="PF01613">
    <property type="entry name" value="Flavin_Reduct"/>
    <property type="match status" value="1"/>
</dbReference>
<dbReference type="EC" id="1.-.-.-" evidence="3"/>
<evidence type="ECO:0000313" key="3">
    <source>
        <dbReference type="EMBL" id="MDR5652431.1"/>
    </source>
</evidence>
<evidence type="ECO:0000259" key="2">
    <source>
        <dbReference type="SMART" id="SM00903"/>
    </source>
</evidence>
<sequence length="184" mass="19487">MHATETTPFTARDFRNAMGQFASGVVVITVMTDNGPHAMTANAFMSGSLEPPLVVISVALTARMHGWLETADGFGVSILTSVQEKTSNHFAGRRSADFAPVIDRLDGAPVIAGASVRIAADRQHAYACGDHTLFVGRVRALELAPPGDVKPLLYHCGKYAALSPSDWSAEGAARLWPEVGGPGW</sequence>
<dbReference type="InterPro" id="IPR012349">
    <property type="entry name" value="Split_barrel_FMN-bd"/>
</dbReference>
<evidence type="ECO:0000256" key="1">
    <source>
        <dbReference type="ARBA" id="ARBA00023002"/>
    </source>
</evidence>
<dbReference type="GO" id="GO:0016491">
    <property type="term" value="F:oxidoreductase activity"/>
    <property type="evidence" value="ECO:0007669"/>
    <property type="project" value="UniProtKB-KW"/>
</dbReference>
<feature type="domain" description="Flavin reductase like" evidence="2">
    <location>
        <begin position="18"/>
        <end position="161"/>
    </location>
</feature>
<comment type="caution">
    <text evidence="3">The sequence shown here is derived from an EMBL/GenBank/DDBJ whole genome shotgun (WGS) entry which is preliminary data.</text>
</comment>
<reference evidence="3 4" key="1">
    <citation type="submission" date="2023-09" db="EMBL/GenBank/DDBJ databases">
        <title>Xinfangfangia sedmenti sp. nov., isolated the sedment.</title>
        <authorList>
            <person name="Xu L."/>
        </authorList>
    </citation>
    <scope>NUCLEOTIDE SEQUENCE [LARGE SCALE GENOMIC DNA]</scope>
    <source>
        <strain evidence="3 4">LG-4</strain>
    </source>
</reference>